<evidence type="ECO:0000256" key="2">
    <source>
        <dbReference type="SAM" id="SignalP"/>
    </source>
</evidence>
<keyword evidence="5" id="KW-1185">Reference proteome</keyword>
<evidence type="ECO:0000313" key="4">
    <source>
        <dbReference type="EMBL" id="RJF88545.1"/>
    </source>
</evidence>
<keyword evidence="1 4" id="KW-0378">Hydrolase</keyword>
<accession>A0A418WEU4</accession>
<dbReference type="PANTHER" id="PTHR48081">
    <property type="entry name" value="AB HYDROLASE SUPERFAMILY PROTEIN C4A8.06C"/>
    <property type="match status" value="1"/>
</dbReference>
<feature type="chain" id="PRO_5019201669" evidence="2">
    <location>
        <begin position="27"/>
        <end position="287"/>
    </location>
</feature>
<dbReference type="OrthoDB" id="9771666at2"/>
<keyword evidence="2" id="KW-0732">Signal</keyword>
<protein>
    <submittedName>
        <fullName evidence="4">Alpha/beta hydrolase</fullName>
    </submittedName>
</protein>
<dbReference type="Gene3D" id="3.40.50.1820">
    <property type="entry name" value="alpha/beta hydrolase"/>
    <property type="match status" value="1"/>
</dbReference>
<dbReference type="InterPro" id="IPR050300">
    <property type="entry name" value="GDXG_lipolytic_enzyme"/>
</dbReference>
<evidence type="ECO:0000313" key="5">
    <source>
        <dbReference type="Proteomes" id="UP000284605"/>
    </source>
</evidence>
<dbReference type="EMBL" id="QYUK01000011">
    <property type="protein sequence ID" value="RJF88545.1"/>
    <property type="molecule type" value="Genomic_DNA"/>
</dbReference>
<dbReference type="PANTHER" id="PTHR48081:SF33">
    <property type="entry name" value="KYNURENINE FORMAMIDASE"/>
    <property type="match status" value="1"/>
</dbReference>
<dbReference type="GO" id="GO:0016787">
    <property type="term" value="F:hydrolase activity"/>
    <property type="evidence" value="ECO:0007669"/>
    <property type="project" value="UniProtKB-KW"/>
</dbReference>
<sequence>MKSFAALALALAILGFSLLAGGPAGAAADLPPGSRVERDVAYGPDPAQRMDIYLPARPRQAPVLLMVHGGGWFRGDKAMGNVVANKVARWLPQGIIVISVNNRLVPEADPVEQADDIALALAFAQARAPSWGGDPARFVLMGHSAGAHLVALLAADPAIAARRGARPWLGTIPLDSAAYDVARIMNARHFKLYDRAFGDDPAFWQQASPFHRLAGRPAPLLLVCSSRRAVSCAQARGFAEKVTSMGARATVLPVDLSHGAINQELGLPGDYTDAVEAFMRSLGILPR</sequence>
<name>A0A418WEU4_9PROT</name>
<dbReference type="InterPro" id="IPR049492">
    <property type="entry name" value="BD-FAE-like_dom"/>
</dbReference>
<proteinExistence type="predicted"/>
<dbReference type="Proteomes" id="UP000284605">
    <property type="component" value="Unassembled WGS sequence"/>
</dbReference>
<gene>
    <name evidence="4" type="ORF">D3874_17305</name>
</gene>
<dbReference type="RefSeq" id="WP_119779180.1">
    <property type="nucleotide sequence ID" value="NZ_QYUK01000011.1"/>
</dbReference>
<feature type="signal peptide" evidence="2">
    <location>
        <begin position="1"/>
        <end position="26"/>
    </location>
</feature>
<reference evidence="4 5" key="1">
    <citation type="submission" date="2018-09" db="EMBL/GenBank/DDBJ databases">
        <authorList>
            <person name="Zhu H."/>
        </authorList>
    </citation>
    <scope>NUCLEOTIDE SEQUENCE [LARGE SCALE GENOMIC DNA]</scope>
    <source>
        <strain evidence="4 5">K1W22B-8</strain>
    </source>
</reference>
<comment type="caution">
    <text evidence="4">The sequence shown here is derived from an EMBL/GenBank/DDBJ whole genome shotgun (WGS) entry which is preliminary data.</text>
</comment>
<dbReference type="Pfam" id="PF20434">
    <property type="entry name" value="BD-FAE"/>
    <property type="match status" value="1"/>
</dbReference>
<evidence type="ECO:0000259" key="3">
    <source>
        <dbReference type="Pfam" id="PF20434"/>
    </source>
</evidence>
<dbReference type="InterPro" id="IPR029058">
    <property type="entry name" value="AB_hydrolase_fold"/>
</dbReference>
<dbReference type="SUPFAM" id="SSF53474">
    <property type="entry name" value="alpha/beta-Hydrolases"/>
    <property type="match status" value="1"/>
</dbReference>
<evidence type="ECO:0000256" key="1">
    <source>
        <dbReference type="ARBA" id="ARBA00022801"/>
    </source>
</evidence>
<dbReference type="AlphaFoldDB" id="A0A418WEU4"/>
<feature type="domain" description="BD-FAE-like" evidence="3">
    <location>
        <begin position="50"/>
        <end position="155"/>
    </location>
</feature>
<organism evidence="4 5">
    <name type="scientific">Oleomonas cavernae</name>
    <dbReference type="NCBI Taxonomy" id="2320859"/>
    <lineage>
        <taxon>Bacteria</taxon>
        <taxon>Pseudomonadati</taxon>
        <taxon>Pseudomonadota</taxon>
        <taxon>Alphaproteobacteria</taxon>
        <taxon>Acetobacterales</taxon>
        <taxon>Acetobacteraceae</taxon>
        <taxon>Oleomonas</taxon>
    </lineage>
</organism>